<comment type="catalytic activity">
    <reaction evidence="1">
        <text>ATP + protein L-histidine = ADP + protein N-phospho-L-histidine.</text>
        <dbReference type="EC" id="2.7.13.3"/>
    </reaction>
</comment>
<keyword evidence="8" id="KW-0902">Two-component regulatory system</keyword>
<dbReference type="SUPFAM" id="SSF55874">
    <property type="entry name" value="ATPase domain of HSP90 chaperone/DNA topoisomerase II/histidine kinase"/>
    <property type="match status" value="1"/>
</dbReference>
<dbReference type="EMBL" id="BMRG01000013">
    <property type="protein sequence ID" value="GGP72968.1"/>
    <property type="molecule type" value="Genomic_DNA"/>
</dbReference>
<dbReference type="GO" id="GO:0016020">
    <property type="term" value="C:membrane"/>
    <property type="evidence" value="ECO:0007669"/>
    <property type="project" value="InterPro"/>
</dbReference>
<feature type="transmembrane region" description="Helical" evidence="9">
    <location>
        <begin position="124"/>
        <end position="143"/>
    </location>
</feature>
<evidence type="ECO:0000259" key="10">
    <source>
        <dbReference type="Pfam" id="PF02518"/>
    </source>
</evidence>
<evidence type="ECO:0000256" key="6">
    <source>
        <dbReference type="ARBA" id="ARBA00022777"/>
    </source>
</evidence>
<keyword evidence="4" id="KW-0808">Transferase</keyword>
<dbReference type="Pfam" id="PF07730">
    <property type="entry name" value="HisKA_3"/>
    <property type="match status" value="1"/>
</dbReference>
<evidence type="ECO:0000256" key="3">
    <source>
        <dbReference type="ARBA" id="ARBA00022553"/>
    </source>
</evidence>
<feature type="domain" description="Histidine kinase/HSP90-like ATPase" evidence="10">
    <location>
        <begin position="272"/>
        <end position="356"/>
    </location>
</feature>
<dbReference type="InterPro" id="IPR036890">
    <property type="entry name" value="HATPase_C_sf"/>
</dbReference>
<gene>
    <name evidence="12" type="ORF">GCM10010185_52950</name>
</gene>
<name>A0A918AQE1_9PSEU</name>
<sequence length="485" mass="51559">MSWDLRPSLWVLAGIPLLLATVERHLAVWETALHLVVIGVALTLVKTRPIPALGLGCAQWLLGFVLGVLASSAEASFAPAAGLPVVAYLAGRHSTGDRGPLVLVAVVSTVFALCLALGGLDTALLATAVVAALAVVPWTVGRYRLRHAELLRLGWEQAERLERDVERGRARERTRLAAELHDLIGHELARAALGVGALEVDPALSEQHRATASAARQAVTAAAERLADAVRLLRTEPDETGSVERLVARARESGVAVELVGRSGALDPVIARTVHRVVAEGITNAVKHAPGSAVVVQLSGTTVRVRNGEAQTRASPPGSGYGLIGLAERVALVGGTFTAEPLPDGGFEVTAVLPPQPITSAAPTRVRRELAEEQVRTGVRRMFLATLGVSAAAGLAAIGYIVFDAATSMLPEAEFERLRIGQPEAEIPLPWRARVDNPDDVTPVDAVCRYYSTRANPFDERGRDLYRLCFRDGVLVDKTLLRRGG</sequence>
<evidence type="ECO:0000256" key="2">
    <source>
        <dbReference type="ARBA" id="ARBA00012438"/>
    </source>
</evidence>
<dbReference type="InterPro" id="IPR050482">
    <property type="entry name" value="Sensor_HK_TwoCompSys"/>
</dbReference>
<keyword evidence="9" id="KW-0812">Transmembrane</keyword>
<evidence type="ECO:0000256" key="5">
    <source>
        <dbReference type="ARBA" id="ARBA00022741"/>
    </source>
</evidence>
<keyword evidence="3" id="KW-0597">Phosphoprotein</keyword>
<evidence type="ECO:0000313" key="13">
    <source>
        <dbReference type="Proteomes" id="UP000639606"/>
    </source>
</evidence>
<dbReference type="InterPro" id="IPR003594">
    <property type="entry name" value="HATPase_dom"/>
</dbReference>
<dbReference type="PANTHER" id="PTHR24421">
    <property type="entry name" value="NITRATE/NITRITE SENSOR PROTEIN NARX-RELATED"/>
    <property type="match status" value="1"/>
</dbReference>
<dbReference type="GO" id="GO:0046983">
    <property type="term" value="F:protein dimerization activity"/>
    <property type="evidence" value="ECO:0007669"/>
    <property type="project" value="InterPro"/>
</dbReference>
<feature type="transmembrane region" description="Helical" evidence="9">
    <location>
        <begin position="52"/>
        <end position="69"/>
    </location>
</feature>
<proteinExistence type="predicted"/>
<keyword evidence="5" id="KW-0547">Nucleotide-binding</keyword>
<dbReference type="AlphaFoldDB" id="A0A918AQE1"/>
<dbReference type="PANTHER" id="PTHR24421:SF10">
    <property type="entry name" value="NITRATE_NITRITE SENSOR PROTEIN NARQ"/>
    <property type="match status" value="1"/>
</dbReference>
<protein>
    <recommendedName>
        <fullName evidence="2">histidine kinase</fullName>
        <ecNumber evidence="2">2.7.13.3</ecNumber>
    </recommendedName>
</protein>
<keyword evidence="13" id="KW-1185">Reference proteome</keyword>
<dbReference type="CDD" id="cd16917">
    <property type="entry name" value="HATPase_UhpB-NarQ-NarX-like"/>
    <property type="match status" value="1"/>
</dbReference>
<evidence type="ECO:0000256" key="7">
    <source>
        <dbReference type="ARBA" id="ARBA00022840"/>
    </source>
</evidence>
<reference evidence="12" key="1">
    <citation type="journal article" date="2014" name="Int. J. Syst. Evol. Microbiol.">
        <title>Complete genome sequence of Corynebacterium casei LMG S-19264T (=DSM 44701T), isolated from a smear-ripened cheese.</title>
        <authorList>
            <consortium name="US DOE Joint Genome Institute (JGI-PGF)"/>
            <person name="Walter F."/>
            <person name="Albersmeier A."/>
            <person name="Kalinowski J."/>
            <person name="Ruckert C."/>
        </authorList>
    </citation>
    <scope>NUCLEOTIDE SEQUENCE</scope>
    <source>
        <strain evidence="12">JCM 3313</strain>
    </source>
</reference>
<keyword evidence="9" id="KW-0472">Membrane</keyword>
<evidence type="ECO:0000256" key="8">
    <source>
        <dbReference type="ARBA" id="ARBA00023012"/>
    </source>
</evidence>
<evidence type="ECO:0000259" key="11">
    <source>
        <dbReference type="Pfam" id="PF07730"/>
    </source>
</evidence>
<keyword evidence="9" id="KW-1133">Transmembrane helix</keyword>
<dbReference type="GO" id="GO:0000155">
    <property type="term" value="F:phosphorelay sensor kinase activity"/>
    <property type="evidence" value="ECO:0007669"/>
    <property type="project" value="InterPro"/>
</dbReference>
<dbReference type="GO" id="GO:0005524">
    <property type="term" value="F:ATP binding"/>
    <property type="evidence" value="ECO:0007669"/>
    <property type="project" value="UniProtKB-KW"/>
</dbReference>
<feature type="domain" description="Signal transduction histidine kinase subgroup 3 dimerisation and phosphoacceptor" evidence="11">
    <location>
        <begin position="172"/>
        <end position="236"/>
    </location>
</feature>
<dbReference type="Gene3D" id="3.30.565.10">
    <property type="entry name" value="Histidine kinase-like ATPase, C-terminal domain"/>
    <property type="match status" value="1"/>
</dbReference>
<feature type="transmembrane region" description="Helical" evidence="9">
    <location>
        <begin position="26"/>
        <end position="45"/>
    </location>
</feature>
<evidence type="ECO:0000256" key="4">
    <source>
        <dbReference type="ARBA" id="ARBA00022679"/>
    </source>
</evidence>
<dbReference type="Pfam" id="PF02518">
    <property type="entry name" value="HATPase_c"/>
    <property type="match status" value="1"/>
</dbReference>
<dbReference type="EC" id="2.7.13.3" evidence="2"/>
<accession>A0A918AQE1</accession>
<dbReference type="InterPro" id="IPR011712">
    <property type="entry name" value="Sig_transdc_His_kin_sub3_dim/P"/>
</dbReference>
<feature type="transmembrane region" description="Helical" evidence="9">
    <location>
        <begin position="382"/>
        <end position="403"/>
    </location>
</feature>
<evidence type="ECO:0000256" key="1">
    <source>
        <dbReference type="ARBA" id="ARBA00000085"/>
    </source>
</evidence>
<dbReference type="RefSeq" id="WP_189226019.1">
    <property type="nucleotide sequence ID" value="NZ_BMRG01000013.1"/>
</dbReference>
<keyword evidence="6 12" id="KW-0418">Kinase</keyword>
<comment type="caution">
    <text evidence="12">The sequence shown here is derived from an EMBL/GenBank/DDBJ whole genome shotgun (WGS) entry which is preliminary data.</text>
</comment>
<keyword evidence="7" id="KW-0067">ATP-binding</keyword>
<organism evidence="12 13">
    <name type="scientific">Saccharothrix coeruleofusca</name>
    <dbReference type="NCBI Taxonomy" id="33919"/>
    <lineage>
        <taxon>Bacteria</taxon>
        <taxon>Bacillati</taxon>
        <taxon>Actinomycetota</taxon>
        <taxon>Actinomycetes</taxon>
        <taxon>Pseudonocardiales</taxon>
        <taxon>Pseudonocardiaceae</taxon>
        <taxon>Saccharothrix</taxon>
    </lineage>
</organism>
<evidence type="ECO:0000256" key="9">
    <source>
        <dbReference type="SAM" id="Phobius"/>
    </source>
</evidence>
<dbReference type="Gene3D" id="1.20.5.1930">
    <property type="match status" value="1"/>
</dbReference>
<dbReference type="Proteomes" id="UP000639606">
    <property type="component" value="Unassembled WGS sequence"/>
</dbReference>
<reference evidence="12" key="2">
    <citation type="submission" date="2020-09" db="EMBL/GenBank/DDBJ databases">
        <authorList>
            <person name="Sun Q."/>
            <person name="Ohkuma M."/>
        </authorList>
    </citation>
    <scope>NUCLEOTIDE SEQUENCE</scope>
    <source>
        <strain evidence="12">JCM 3313</strain>
    </source>
</reference>
<evidence type="ECO:0000313" key="12">
    <source>
        <dbReference type="EMBL" id="GGP72968.1"/>
    </source>
</evidence>